<proteinExistence type="predicted"/>
<keyword evidence="3" id="KW-1185">Reference proteome</keyword>
<gene>
    <name evidence="2" type="ORF">ACFQ0E_01095</name>
</gene>
<dbReference type="SUPFAM" id="SSF55486">
    <property type="entry name" value="Metalloproteases ('zincins'), catalytic domain"/>
    <property type="match status" value="1"/>
</dbReference>
<keyword evidence="1" id="KW-0732">Signal</keyword>
<comment type="caution">
    <text evidence="2">The sequence shown here is derived from an EMBL/GenBank/DDBJ whole genome shotgun (WGS) entry which is preliminary data.</text>
</comment>
<dbReference type="RefSeq" id="WP_386821859.1">
    <property type="nucleotide sequence ID" value="NZ_JBHTIF010000001.1"/>
</dbReference>
<name>A0ABW2Y6L0_9GAMM</name>
<feature type="chain" id="PRO_5045497150" evidence="1">
    <location>
        <begin position="26"/>
        <end position="417"/>
    </location>
</feature>
<reference evidence="3" key="1">
    <citation type="journal article" date="2019" name="Int. J. Syst. Evol. Microbiol.">
        <title>The Global Catalogue of Microorganisms (GCM) 10K type strain sequencing project: providing services to taxonomists for standard genome sequencing and annotation.</title>
        <authorList>
            <consortium name="The Broad Institute Genomics Platform"/>
            <consortium name="The Broad Institute Genome Sequencing Center for Infectious Disease"/>
            <person name="Wu L."/>
            <person name="Ma J."/>
        </authorList>
    </citation>
    <scope>NUCLEOTIDE SEQUENCE [LARGE SCALE GENOMIC DNA]</scope>
    <source>
        <strain evidence="3">CCUG 55585</strain>
    </source>
</reference>
<feature type="signal peptide" evidence="1">
    <location>
        <begin position="1"/>
        <end position="25"/>
    </location>
</feature>
<accession>A0ABW2Y6L0</accession>
<dbReference type="Pfam" id="PF13688">
    <property type="entry name" value="Reprolysin_5"/>
    <property type="match status" value="1"/>
</dbReference>
<evidence type="ECO:0000256" key="1">
    <source>
        <dbReference type="SAM" id="SignalP"/>
    </source>
</evidence>
<dbReference type="EMBL" id="JBHTIF010000001">
    <property type="protein sequence ID" value="MFD0724184.1"/>
    <property type="molecule type" value="Genomic_DNA"/>
</dbReference>
<dbReference type="Proteomes" id="UP001597110">
    <property type="component" value="Unassembled WGS sequence"/>
</dbReference>
<sequence>MKRSILFTALGAVALLGLAATATQAARTPLFTASKAAAGITGDVSYRALSDNRATESLQIVRADAGMINANAERLPLGLGDMGTAYRQYSKRNPDGTEVWYGTLGKGFGLADALRHKATGEIADDPNNSVMIVRNGDKLTGTIRSKGQLYSLRPLRSGGHAIVRVNEAKMPADHPAAYAGLPRIEMGNALKTNGRASIAASTIRVLVAYTPSAATASGDITGLINLAIAETNQGYANSGVDISVQLASSVRVTYTESGSFSTDLSRFRGTTDGYMDSIHTTRNSTAADVGVLVINNSSSCGLASGIGSSASTAFAAVHWSCATGYYSFGHEIGHLQSARHDIATDGSLTPYAYGHGYRSPTNAWRTIMAYNCTSSCPRINYWSNPAKTYGGQAMGSTTRAHNQRVLNTTAATIAAFR</sequence>
<organism evidence="2 3">
    <name type="scientific">Lysobacter brunescens</name>
    <dbReference type="NCBI Taxonomy" id="262323"/>
    <lineage>
        <taxon>Bacteria</taxon>
        <taxon>Pseudomonadati</taxon>
        <taxon>Pseudomonadota</taxon>
        <taxon>Gammaproteobacteria</taxon>
        <taxon>Lysobacterales</taxon>
        <taxon>Lysobacteraceae</taxon>
        <taxon>Lysobacter</taxon>
    </lineage>
</organism>
<evidence type="ECO:0000313" key="2">
    <source>
        <dbReference type="EMBL" id="MFD0724184.1"/>
    </source>
</evidence>
<protein>
    <submittedName>
        <fullName evidence="2">M12 family metallo-peptidase</fullName>
    </submittedName>
</protein>
<evidence type="ECO:0000313" key="3">
    <source>
        <dbReference type="Proteomes" id="UP001597110"/>
    </source>
</evidence>